<dbReference type="GO" id="GO:0004842">
    <property type="term" value="F:ubiquitin-protein transferase activity"/>
    <property type="evidence" value="ECO:0007669"/>
    <property type="project" value="InterPro"/>
</dbReference>
<dbReference type="AlphaFoldDB" id="A0A9W9ZGM1"/>
<dbReference type="InterPro" id="IPR035983">
    <property type="entry name" value="Hect_E3_ubiquitin_ligase"/>
</dbReference>
<dbReference type="Proteomes" id="UP001163046">
    <property type="component" value="Unassembled WGS sequence"/>
</dbReference>
<organism evidence="1 2">
    <name type="scientific">Desmophyllum pertusum</name>
    <dbReference type="NCBI Taxonomy" id="174260"/>
    <lineage>
        <taxon>Eukaryota</taxon>
        <taxon>Metazoa</taxon>
        <taxon>Cnidaria</taxon>
        <taxon>Anthozoa</taxon>
        <taxon>Hexacorallia</taxon>
        <taxon>Scleractinia</taxon>
        <taxon>Caryophylliina</taxon>
        <taxon>Caryophylliidae</taxon>
        <taxon>Desmophyllum</taxon>
    </lineage>
</organism>
<comment type="caution">
    <text evidence="1">The sequence shown here is derived from an EMBL/GenBank/DDBJ whole genome shotgun (WGS) entry which is preliminary data.</text>
</comment>
<proteinExistence type="predicted"/>
<gene>
    <name evidence="1" type="ORF">OS493_001525</name>
</gene>
<evidence type="ECO:0000313" key="2">
    <source>
        <dbReference type="Proteomes" id="UP001163046"/>
    </source>
</evidence>
<dbReference type="SUPFAM" id="SSF56204">
    <property type="entry name" value="Hect, E3 ligase catalytic domain"/>
    <property type="match status" value="1"/>
</dbReference>
<protein>
    <submittedName>
        <fullName evidence="1">Uncharacterized protein</fullName>
    </submittedName>
</protein>
<dbReference type="OrthoDB" id="5967625at2759"/>
<accession>A0A9W9ZGM1</accession>
<dbReference type="EMBL" id="MU826350">
    <property type="protein sequence ID" value="KAJ7381391.1"/>
    <property type="molecule type" value="Genomic_DNA"/>
</dbReference>
<name>A0A9W9ZGM1_9CNID</name>
<dbReference type="Gene3D" id="3.30.2410.10">
    <property type="entry name" value="Hect, E3 ligase catalytic domain"/>
    <property type="match status" value="1"/>
</dbReference>
<reference evidence="1" key="1">
    <citation type="submission" date="2023-01" db="EMBL/GenBank/DDBJ databases">
        <title>Genome assembly of the deep-sea coral Lophelia pertusa.</title>
        <authorList>
            <person name="Herrera S."/>
            <person name="Cordes E."/>
        </authorList>
    </citation>
    <scope>NUCLEOTIDE SEQUENCE</scope>
    <source>
        <strain evidence="1">USNM1676648</strain>
        <tissue evidence="1">Polyp</tissue>
    </source>
</reference>
<evidence type="ECO:0000313" key="1">
    <source>
        <dbReference type="EMBL" id="KAJ7381391.1"/>
    </source>
</evidence>
<sequence>MLRAVGRIISHQYVLTGVFPVQINKAFMVAMLCGRKALTDEDLIEFFLAYISGNESMEMREIMKECLVGGRYKELWQCSKKDVFKIYDMMQLTPSRVLSMLAEDPSTHIHKSQLQVFSYLKKYIRGLGREDLGRFLRYITGSPIPVAGKNPSTFHAHQLGSLPHAMAHTCAAVLDLPSGGYDSFNDFRKQ</sequence>
<keyword evidence="2" id="KW-1185">Reference proteome</keyword>